<reference evidence="1 2" key="1">
    <citation type="submission" date="2018-12" db="EMBL/GenBank/DDBJ databases">
        <title>Complete genome sequence of Flaviflexus sp. H23T48.</title>
        <authorList>
            <person name="Bae J.-W."/>
            <person name="Lee J.-Y."/>
        </authorList>
    </citation>
    <scope>NUCLEOTIDE SEQUENCE [LARGE SCALE GENOMIC DNA]</scope>
    <source>
        <strain evidence="1 2">H23T48</strain>
    </source>
</reference>
<sequence length="117" mass="13936">MLVTSRRIYSDKRQGKEYRVLADRLWPRGVSKEDADVDMWAKDLAPSDDLRKWFHDDRDSRYEEFAEKYRHELEDLTPDLDELRNRSEIVLLTAAKDVDHSHIPTLTDYLTDVLNDK</sequence>
<name>A0A3S9PUA2_9ACTO</name>
<dbReference type="Pfam" id="PF22752">
    <property type="entry name" value="DUF488-N3i"/>
    <property type="match status" value="1"/>
</dbReference>
<protein>
    <submittedName>
        <fullName evidence="1">DUF488 family protein</fullName>
    </submittedName>
</protein>
<organism evidence="1 2">
    <name type="scientific">Flaviflexus ciconiae</name>
    <dbReference type="NCBI Taxonomy" id="2496867"/>
    <lineage>
        <taxon>Bacteria</taxon>
        <taxon>Bacillati</taxon>
        <taxon>Actinomycetota</taxon>
        <taxon>Actinomycetes</taxon>
        <taxon>Actinomycetales</taxon>
        <taxon>Actinomycetaceae</taxon>
        <taxon>Flaviflexus</taxon>
    </lineage>
</organism>
<gene>
    <name evidence="1" type="ORF">EJ997_00050</name>
</gene>
<dbReference type="Proteomes" id="UP000280344">
    <property type="component" value="Chromosome"/>
</dbReference>
<dbReference type="RefSeq" id="WP_126702760.1">
    <property type="nucleotide sequence ID" value="NZ_CP034593.1"/>
</dbReference>
<proteinExistence type="predicted"/>
<evidence type="ECO:0000313" key="1">
    <source>
        <dbReference type="EMBL" id="AZQ75950.1"/>
    </source>
</evidence>
<dbReference type="PANTHER" id="PTHR36849:SF1">
    <property type="entry name" value="CYTOPLASMIC PROTEIN"/>
    <property type="match status" value="1"/>
</dbReference>
<evidence type="ECO:0000313" key="2">
    <source>
        <dbReference type="Proteomes" id="UP000280344"/>
    </source>
</evidence>
<dbReference type="AlphaFoldDB" id="A0A3S9PUA2"/>
<dbReference type="EMBL" id="CP034593">
    <property type="protein sequence ID" value="AZQ75950.1"/>
    <property type="molecule type" value="Genomic_DNA"/>
</dbReference>
<dbReference type="PANTHER" id="PTHR36849">
    <property type="entry name" value="CYTOPLASMIC PROTEIN-RELATED"/>
    <property type="match status" value="1"/>
</dbReference>
<dbReference type="InterPro" id="IPR052552">
    <property type="entry name" value="YeaO-like"/>
</dbReference>
<dbReference type="KEGG" id="flh:EJ997_00050"/>
<keyword evidence="2" id="KW-1185">Reference proteome</keyword>
<accession>A0A3S9PUA2</accession>
<dbReference type="OrthoDB" id="9790745at2"/>